<dbReference type="EMBL" id="KJ728403">
    <property type="protein sequence ID" value="AIB05894.1"/>
    <property type="molecule type" value="Genomic_DNA"/>
</dbReference>
<evidence type="ECO:0000256" key="4">
    <source>
        <dbReference type="ARBA" id="ARBA00023163"/>
    </source>
</evidence>
<dbReference type="FunFam" id="3.40.1810.10:FF:000006">
    <property type="entry name" value="Agamous-like MADS-box protein AGL62"/>
    <property type="match status" value="1"/>
</dbReference>
<dbReference type="AlphaFoldDB" id="A0A060D937"/>
<keyword evidence="2" id="KW-0805">Transcription regulation</keyword>
<evidence type="ECO:0000313" key="7">
    <source>
        <dbReference type="EMBL" id="AIB05894.1"/>
    </source>
</evidence>
<name>A0A060D937_MAIZE</name>
<dbReference type="FunCoup" id="A0A060D937">
    <property type="interactions" value="47"/>
</dbReference>
<dbReference type="SUPFAM" id="SSF55455">
    <property type="entry name" value="SRF-like"/>
    <property type="match status" value="1"/>
</dbReference>
<dbReference type="STRING" id="4577.A0A060D937"/>
<dbReference type="OMA" id="WENCFED"/>
<dbReference type="KEGG" id="zma:100194048"/>
<dbReference type="eggNOG" id="KOG0014">
    <property type="taxonomic scope" value="Eukaryota"/>
</dbReference>
<dbReference type="GeneID" id="100194048"/>
<keyword evidence="5" id="KW-0539">Nucleus</keyword>
<dbReference type="PROSITE" id="PS50066">
    <property type="entry name" value="MADS_BOX_2"/>
    <property type="match status" value="1"/>
</dbReference>
<dbReference type="InterPro" id="IPR002100">
    <property type="entry name" value="TF_MADSbox"/>
</dbReference>
<dbReference type="Gene3D" id="3.40.1810.10">
    <property type="entry name" value="Transcription factor, MADS-box"/>
    <property type="match status" value="1"/>
</dbReference>
<dbReference type="ExpressionAtlas" id="A0A060D937">
    <property type="expression patterns" value="baseline and differential"/>
</dbReference>
<feature type="domain" description="MADS-box" evidence="6">
    <location>
        <begin position="6"/>
        <end position="66"/>
    </location>
</feature>
<dbReference type="Pfam" id="PF00319">
    <property type="entry name" value="SRF-TF"/>
    <property type="match status" value="1"/>
</dbReference>
<sequence length="192" mass="20954">MGRPSRGRQRIEIRRIEEGGRLQVTFSKRKSGLQKKAAELSLLCGSPVAVVIFSPGRKVFALGTPSVDHVLRRHAPPVLGEGEEDGLLPALQDGNVVMSSSAIADRAEVENIVRRTEETKARSVAEKARMDAVGKAVRQAAAKAGRRFWWEADSGELGDAELPGFAKALRRLRVNLQRHLDSLSASANKQLQ</sequence>
<dbReference type="GO" id="GO:0005634">
    <property type="term" value="C:nucleus"/>
    <property type="evidence" value="ECO:0007669"/>
    <property type="project" value="UniProtKB-SubCell"/>
</dbReference>
<dbReference type="GO" id="GO:0046983">
    <property type="term" value="F:protein dimerization activity"/>
    <property type="evidence" value="ECO:0007669"/>
    <property type="project" value="InterPro"/>
</dbReference>
<evidence type="ECO:0000256" key="3">
    <source>
        <dbReference type="ARBA" id="ARBA00023125"/>
    </source>
</evidence>
<dbReference type="RefSeq" id="NP_001296821.1">
    <property type="nucleotide sequence ID" value="NM_001309892.1"/>
</dbReference>
<reference evidence="8" key="2">
    <citation type="submission" date="2015-12" db="EMBL/GenBank/DDBJ databases">
        <title>Update maize B73 reference genome by single molecule sequencing technologies.</title>
        <authorList>
            <consortium name="Maize Genome Sequencing Project"/>
            <person name="Ware D."/>
        </authorList>
    </citation>
    <scope>NUCLEOTIDE SEQUENCE [LARGE SCALE GENOMIC DNA]</scope>
    <source>
        <tissue evidence="8">Seedling</tissue>
    </source>
</reference>
<dbReference type="SMART" id="SM00432">
    <property type="entry name" value="MADS"/>
    <property type="match status" value="1"/>
</dbReference>
<dbReference type="SMR" id="A0A060D937"/>
<evidence type="ECO:0000313" key="8">
    <source>
        <dbReference type="EMBL" id="ONM27831.1"/>
    </source>
</evidence>
<dbReference type="OrthoDB" id="1166350at2759"/>
<organism evidence="7">
    <name type="scientific">Zea mays</name>
    <name type="common">Maize</name>
    <dbReference type="NCBI Taxonomy" id="4577"/>
    <lineage>
        <taxon>Eukaryota</taxon>
        <taxon>Viridiplantae</taxon>
        <taxon>Streptophyta</taxon>
        <taxon>Embryophyta</taxon>
        <taxon>Tracheophyta</taxon>
        <taxon>Spermatophyta</taxon>
        <taxon>Magnoliopsida</taxon>
        <taxon>Liliopsida</taxon>
        <taxon>Poales</taxon>
        <taxon>Poaceae</taxon>
        <taxon>PACMAD clade</taxon>
        <taxon>Panicoideae</taxon>
        <taxon>Andropogonodae</taxon>
        <taxon>Andropogoneae</taxon>
        <taxon>Tripsacinae</taxon>
        <taxon>Zea</taxon>
    </lineage>
</organism>
<evidence type="ECO:0000259" key="6">
    <source>
        <dbReference type="PROSITE" id="PS50066"/>
    </source>
</evidence>
<proteinExistence type="predicted"/>
<reference evidence="7" key="1">
    <citation type="submission" date="2014-04" db="EMBL/GenBank/DDBJ databases">
        <title>The Maize TFome - Development of a transcription factor open reading frame collection for functional genomics.</title>
        <authorList>
            <person name="Burdo B."/>
            <person name="Gray J."/>
            <person name="Goetting-Minesky M.P."/>
            <person name="Wittler B."/>
            <person name="Hunt M."/>
            <person name="Li T."/>
            <person name="Velliquette D."/>
            <person name="Thomas J."/>
            <person name="Gentzel I."/>
            <person name="Dos Santos Brito M."/>
            <person name="Mejia-Guerra M.K."/>
            <person name="Connolly L.N."/>
            <person name="Qaisi D."/>
            <person name="Li W."/>
            <person name="Casas M.I."/>
            <person name="Doseff A.I."/>
            <person name="Grotewold E."/>
        </authorList>
    </citation>
    <scope>NUCLEOTIDE SEQUENCE</scope>
</reference>
<dbReference type="PANTHER" id="PTHR11945">
    <property type="entry name" value="MADS BOX PROTEIN"/>
    <property type="match status" value="1"/>
</dbReference>
<dbReference type="InParanoid" id="A0A060D937"/>
<dbReference type="PRINTS" id="PR00404">
    <property type="entry name" value="MADSDOMAIN"/>
</dbReference>
<accession>A0A060D937</accession>
<dbReference type="InterPro" id="IPR036879">
    <property type="entry name" value="TF_MADSbox_sf"/>
</dbReference>
<dbReference type="PANTHER" id="PTHR11945:SF455">
    <property type="entry name" value="MADS-BOX DOMAIN-CONTAINING PROTEIN"/>
    <property type="match status" value="1"/>
</dbReference>
<keyword evidence="4" id="KW-0804">Transcription</keyword>
<dbReference type="IntAct" id="A0A060D937">
    <property type="interactions" value="2"/>
</dbReference>
<evidence type="ECO:0000256" key="2">
    <source>
        <dbReference type="ARBA" id="ARBA00023015"/>
    </source>
</evidence>
<gene>
    <name evidence="7" type="primary">MADS62</name>
    <name evidence="8" type="ORF">ZEAMMB73_Zm00001d007891</name>
</gene>
<dbReference type="PaxDb" id="4577-GRMZM5G878490_P01"/>
<dbReference type="EMBL" id="CM007648">
    <property type="protein sequence ID" value="ONM27831.1"/>
    <property type="molecule type" value="Genomic_DNA"/>
</dbReference>
<feature type="non-terminal residue" evidence="7">
    <location>
        <position position="192"/>
    </location>
</feature>
<protein>
    <submittedName>
        <fullName evidence="7">MADS transcription factor</fullName>
    </submittedName>
    <submittedName>
        <fullName evidence="8">MADS-box transcription factor family protein</fullName>
    </submittedName>
</protein>
<dbReference type="GO" id="GO:0003677">
    <property type="term" value="F:DNA binding"/>
    <property type="evidence" value="ECO:0007669"/>
    <property type="project" value="UniProtKB-KW"/>
</dbReference>
<comment type="subcellular location">
    <subcellularLocation>
        <location evidence="1">Nucleus</location>
    </subcellularLocation>
</comment>
<evidence type="ECO:0000256" key="5">
    <source>
        <dbReference type="ARBA" id="ARBA00023242"/>
    </source>
</evidence>
<dbReference type="HOGENOM" id="CLU_053053_5_5_1"/>
<evidence type="ECO:0000256" key="1">
    <source>
        <dbReference type="ARBA" id="ARBA00004123"/>
    </source>
</evidence>
<keyword evidence="3" id="KW-0238">DNA-binding</keyword>